<evidence type="ECO:0000313" key="5">
    <source>
        <dbReference type="Proteomes" id="UP000028511"/>
    </source>
</evidence>
<dbReference type="Pfam" id="PF23536">
    <property type="entry name" value="TraK_C"/>
    <property type="match status" value="1"/>
</dbReference>
<name>A0A077NG43_XENBV</name>
<evidence type="ECO:0000259" key="2">
    <source>
        <dbReference type="Pfam" id="PF06586"/>
    </source>
</evidence>
<dbReference type="EMBL" id="CBSW010000203">
    <property type="protein sequence ID" value="CDG97744.1"/>
    <property type="molecule type" value="Genomic_DNA"/>
</dbReference>
<feature type="domain" description="TraK C-terminal" evidence="3">
    <location>
        <begin position="187"/>
        <end position="258"/>
    </location>
</feature>
<dbReference type="InterPro" id="IPR055397">
    <property type="entry name" value="TraK_C"/>
</dbReference>
<dbReference type="Proteomes" id="UP000028511">
    <property type="component" value="Unassembled WGS sequence"/>
</dbReference>
<accession>A0A077NG43</accession>
<dbReference type="RefSeq" id="WP_038218251.1">
    <property type="nucleotide sequence ID" value="NZ_CAWLWN010000237.1"/>
</dbReference>
<protein>
    <recommendedName>
        <fullName evidence="6">Conjugal transfer protein TraK</fullName>
    </recommendedName>
</protein>
<keyword evidence="1" id="KW-0732">Signal</keyword>
<dbReference type="HOGENOM" id="CLU_1119598_0_0_6"/>
<proteinExistence type="predicted"/>
<dbReference type="AlphaFoldDB" id="A0A077NG43"/>
<sequence length="262" mass="28856">MNKLLLICALSLTSAVATAKVTNISTQRVLPEVSTTVTLSNRDVNRIVCESGEAVKPVFSKEKPMKVEIGADRKTFFVKFLFLQSAGGNQYYSEPTELYLTCGNATFELIINPQHESARKVLLGSGTANTIKENQKLFSALSLEETATQLSISVMKDANDSGLGLPPTFEQQAINGRWEKAFPDRRGVAIPIELKKDREVNVEGTGLKATQFTIRALRNVQLSEMMFLNTRYGKNIFAITLESLSLSSGQMTSLVIIEREGL</sequence>
<organism evidence="4 5">
    <name type="scientific">Xenorhabdus bovienii str. puntauvense</name>
    <dbReference type="NCBI Taxonomy" id="1398201"/>
    <lineage>
        <taxon>Bacteria</taxon>
        <taxon>Pseudomonadati</taxon>
        <taxon>Pseudomonadota</taxon>
        <taxon>Gammaproteobacteria</taxon>
        <taxon>Enterobacterales</taxon>
        <taxon>Morganellaceae</taxon>
        <taxon>Xenorhabdus</taxon>
    </lineage>
</organism>
<dbReference type="InterPro" id="IPR010563">
    <property type="entry name" value="TraK_N"/>
</dbReference>
<dbReference type="Pfam" id="PF06586">
    <property type="entry name" value="TraK_N"/>
    <property type="match status" value="1"/>
</dbReference>
<evidence type="ECO:0008006" key="6">
    <source>
        <dbReference type="Google" id="ProtNLM"/>
    </source>
</evidence>
<gene>
    <name evidence="4" type="ORF">XBP1_2810014</name>
</gene>
<feature type="chain" id="PRO_5001721477" description="Conjugal transfer protein TraK" evidence="1">
    <location>
        <begin position="20"/>
        <end position="262"/>
    </location>
</feature>
<evidence type="ECO:0000259" key="3">
    <source>
        <dbReference type="Pfam" id="PF23536"/>
    </source>
</evidence>
<reference evidence="4" key="1">
    <citation type="submission" date="2013-07" db="EMBL/GenBank/DDBJ databases">
        <title>Sub-species coevolution in mutualistic symbiosis.</title>
        <authorList>
            <person name="Murfin K."/>
            <person name="Klassen J."/>
            <person name="Lee M."/>
            <person name="Forst S."/>
            <person name="Stock P."/>
            <person name="Goodrich-Blair H."/>
        </authorList>
    </citation>
    <scope>NUCLEOTIDE SEQUENCE [LARGE SCALE GENOMIC DNA]</scope>
    <source>
        <strain evidence="4">Puntauvense</strain>
    </source>
</reference>
<evidence type="ECO:0000313" key="4">
    <source>
        <dbReference type="EMBL" id="CDG97744.1"/>
    </source>
</evidence>
<feature type="domain" description="TraK N-terminal" evidence="2">
    <location>
        <begin position="29"/>
        <end position="123"/>
    </location>
</feature>
<evidence type="ECO:0000256" key="1">
    <source>
        <dbReference type="SAM" id="SignalP"/>
    </source>
</evidence>
<comment type="caution">
    <text evidence="4">The sequence shown here is derived from an EMBL/GenBank/DDBJ whole genome shotgun (WGS) entry which is preliminary data.</text>
</comment>
<feature type="signal peptide" evidence="1">
    <location>
        <begin position="1"/>
        <end position="19"/>
    </location>
</feature>